<dbReference type="EMBL" id="CP125942">
    <property type="protein sequence ID" value="XAO46729.1"/>
    <property type="molecule type" value="Genomic_DNA"/>
</dbReference>
<dbReference type="SUPFAM" id="SSF46689">
    <property type="entry name" value="Homeodomain-like"/>
    <property type="match status" value="1"/>
</dbReference>
<dbReference type="RefSeq" id="WP_345473257.1">
    <property type="nucleotide sequence ID" value="NZ_CP125942.1"/>
</dbReference>
<dbReference type="InterPro" id="IPR036271">
    <property type="entry name" value="Tet_transcr_reg_TetR-rel_C_sf"/>
</dbReference>
<keyword evidence="6" id="KW-1185">Reference proteome</keyword>
<proteinExistence type="predicted"/>
<evidence type="ECO:0000256" key="2">
    <source>
        <dbReference type="PROSITE-ProRule" id="PRU00335"/>
    </source>
</evidence>
<feature type="region of interest" description="Disordered" evidence="3">
    <location>
        <begin position="1"/>
        <end position="23"/>
    </location>
</feature>
<dbReference type="InterPro" id="IPR050109">
    <property type="entry name" value="HTH-type_TetR-like_transc_reg"/>
</dbReference>
<dbReference type="InterPro" id="IPR009057">
    <property type="entry name" value="Homeodomain-like_sf"/>
</dbReference>
<dbReference type="Pfam" id="PF00440">
    <property type="entry name" value="TetR_N"/>
    <property type="match status" value="1"/>
</dbReference>
<dbReference type="PROSITE" id="PS50977">
    <property type="entry name" value="HTH_TETR_2"/>
    <property type="match status" value="1"/>
</dbReference>
<reference evidence="5 6" key="1">
    <citation type="submission" date="2023-05" db="EMBL/GenBank/DDBJ databases">
        <title>Glutamicibacter sp. B1, complete genome.</title>
        <authorList>
            <person name="Long Y.H."/>
            <person name="Fang T."/>
            <person name="Li X.Y."/>
        </authorList>
    </citation>
    <scope>NUCLEOTIDE SEQUENCE [LARGE SCALE GENOMIC DNA]</scope>
    <source>
        <strain evidence="5 6">B1</strain>
    </source>
</reference>
<feature type="DNA-binding region" description="H-T-H motif" evidence="2">
    <location>
        <begin position="44"/>
        <end position="63"/>
    </location>
</feature>
<dbReference type="PRINTS" id="PR00455">
    <property type="entry name" value="HTHTETR"/>
</dbReference>
<dbReference type="Pfam" id="PF17920">
    <property type="entry name" value="TetR_C_16"/>
    <property type="match status" value="1"/>
</dbReference>
<dbReference type="PANTHER" id="PTHR30055">
    <property type="entry name" value="HTH-TYPE TRANSCRIPTIONAL REGULATOR RUTR"/>
    <property type="match status" value="1"/>
</dbReference>
<dbReference type="PANTHER" id="PTHR30055:SF219">
    <property type="entry name" value="TRANSCRIPTIONAL REGULATORY PROTEIN"/>
    <property type="match status" value="1"/>
</dbReference>
<dbReference type="SUPFAM" id="SSF48498">
    <property type="entry name" value="Tetracyclin repressor-like, C-terminal domain"/>
    <property type="match status" value="1"/>
</dbReference>
<gene>
    <name evidence="5" type="ORF">QMQ05_04140</name>
</gene>
<evidence type="ECO:0000313" key="5">
    <source>
        <dbReference type="EMBL" id="XAO46729.1"/>
    </source>
</evidence>
<dbReference type="AlphaFoldDB" id="A0AAU6WGA9"/>
<evidence type="ECO:0000259" key="4">
    <source>
        <dbReference type="PROSITE" id="PS50977"/>
    </source>
</evidence>
<dbReference type="Gene3D" id="1.10.357.10">
    <property type="entry name" value="Tetracycline Repressor, domain 2"/>
    <property type="match status" value="1"/>
</dbReference>
<dbReference type="GO" id="GO:0003700">
    <property type="term" value="F:DNA-binding transcription factor activity"/>
    <property type="evidence" value="ECO:0007669"/>
    <property type="project" value="TreeGrafter"/>
</dbReference>
<dbReference type="GO" id="GO:0000976">
    <property type="term" value="F:transcription cis-regulatory region binding"/>
    <property type="evidence" value="ECO:0007669"/>
    <property type="project" value="TreeGrafter"/>
</dbReference>
<protein>
    <submittedName>
        <fullName evidence="5">TetR family transcriptional regulator</fullName>
    </submittedName>
</protein>
<accession>A0AAU6WGA9</accession>
<dbReference type="Proteomes" id="UP001486888">
    <property type="component" value="Chromosome"/>
</dbReference>
<dbReference type="InterPro" id="IPR001647">
    <property type="entry name" value="HTH_TetR"/>
</dbReference>
<keyword evidence="1 2" id="KW-0238">DNA-binding</keyword>
<evidence type="ECO:0000256" key="1">
    <source>
        <dbReference type="ARBA" id="ARBA00023125"/>
    </source>
</evidence>
<dbReference type="KEGG" id="gey:QMQ05_04140"/>
<dbReference type="InterPro" id="IPR041678">
    <property type="entry name" value="TetR_C_16"/>
</dbReference>
<evidence type="ECO:0000256" key="3">
    <source>
        <dbReference type="SAM" id="MobiDB-lite"/>
    </source>
</evidence>
<name>A0AAU6WGA9_9MICC</name>
<organism evidence="5 6">
    <name type="scientific">Glutamicibacter ectropisis</name>
    <dbReference type="NCBI Taxonomy" id="3046593"/>
    <lineage>
        <taxon>Bacteria</taxon>
        <taxon>Bacillati</taxon>
        <taxon>Actinomycetota</taxon>
        <taxon>Actinomycetes</taxon>
        <taxon>Micrococcales</taxon>
        <taxon>Micrococcaceae</taxon>
        <taxon>Glutamicibacter</taxon>
    </lineage>
</organism>
<feature type="domain" description="HTH tetR-type" evidence="4">
    <location>
        <begin position="21"/>
        <end position="81"/>
    </location>
</feature>
<evidence type="ECO:0000313" key="6">
    <source>
        <dbReference type="Proteomes" id="UP001486888"/>
    </source>
</evidence>
<sequence length="205" mass="22615">MSNQEHLSAPKRPSGRRAGDSGTRQAILESAQQLFAQMGYEAASIRTIATSAGVDPALIRHFFGDKATLFAATVAEHKVIPERLQSAFEGDPQHLGFRVVDAYLRLWEEEETRNMMMALVRSAATSEKAADMLKTVLGSRMRGVPQVHDGDSDQSQRIVLAASHMLGIGFTRYILKLPEVSTRTHEEIVSEVGPAIQRYLTGTHR</sequence>
<dbReference type="Gene3D" id="1.10.10.60">
    <property type="entry name" value="Homeodomain-like"/>
    <property type="match status" value="1"/>
</dbReference>